<gene>
    <name evidence="6" type="ORF">DI09_173p30</name>
</gene>
<name>A0A098VUD8_9MICR</name>
<dbReference type="Pfam" id="PF06424">
    <property type="entry name" value="PRP1_N"/>
    <property type="match status" value="1"/>
</dbReference>
<proteinExistence type="predicted"/>
<dbReference type="AlphaFoldDB" id="A0A098VUD8"/>
<dbReference type="Proteomes" id="UP000029725">
    <property type="component" value="Unassembled WGS sequence"/>
</dbReference>
<dbReference type="PANTHER" id="PTHR11246">
    <property type="entry name" value="PRE-MRNA SPLICING FACTOR"/>
    <property type="match status" value="1"/>
</dbReference>
<comment type="caution">
    <text evidence="6">The sequence shown here is derived from an EMBL/GenBank/DDBJ whole genome shotgun (WGS) entry which is preliminary data.</text>
</comment>
<dbReference type="GO" id="GO:0071013">
    <property type="term" value="C:catalytic step 2 spliceosome"/>
    <property type="evidence" value="ECO:0007669"/>
    <property type="project" value="TreeGrafter"/>
</dbReference>
<accession>A0A098VUD8</accession>
<organism evidence="6 7">
    <name type="scientific">Mitosporidium daphniae</name>
    <dbReference type="NCBI Taxonomy" id="1485682"/>
    <lineage>
        <taxon>Eukaryota</taxon>
        <taxon>Fungi</taxon>
        <taxon>Fungi incertae sedis</taxon>
        <taxon>Microsporidia</taxon>
        <taxon>Mitosporidium</taxon>
    </lineage>
</organism>
<feature type="compositionally biased region" description="Low complexity" evidence="4">
    <location>
        <begin position="141"/>
        <end position="153"/>
    </location>
</feature>
<dbReference type="RefSeq" id="XP_013238865.1">
    <property type="nucleotide sequence ID" value="XM_013383411.1"/>
</dbReference>
<evidence type="ECO:0000259" key="5">
    <source>
        <dbReference type="Pfam" id="PF06424"/>
    </source>
</evidence>
<dbReference type="GO" id="GO:0046540">
    <property type="term" value="C:U4/U6 x U5 tri-snRNP complex"/>
    <property type="evidence" value="ECO:0007669"/>
    <property type="project" value="TreeGrafter"/>
</dbReference>
<dbReference type="GeneID" id="25258686"/>
<keyword evidence="3" id="KW-0539">Nucleus</keyword>
<dbReference type="InterPro" id="IPR011990">
    <property type="entry name" value="TPR-like_helical_dom_sf"/>
</dbReference>
<dbReference type="Gene3D" id="1.25.40.10">
    <property type="entry name" value="Tetratricopeptide repeat domain"/>
    <property type="match status" value="3"/>
</dbReference>
<protein>
    <submittedName>
        <fullName evidence="6">Putative pre-mRNA splicing factor</fullName>
    </submittedName>
</protein>
<evidence type="ECO:0000313" key="6">
    <source>
        <dbReference type="EMBL" id="KGG52429.1"/>
    </source>
</evidence>
<dbReference type="InterPro" id="IPR003107">
    <property type="entry name" value="HAT"/>
</dbReference>
<reference evidence="6 7" key="1">
    <citation type="submission" date="2014-04" db="EMBL/GenBank/DDBJ databases">
        <title>A new species of microsporidia sheds light on the evolution of extreme parasitism.</title>
        <authorList>
            <person name="Haag K.L."/>
            <person name="James T.Y."/>
            <person name="Larsson R."/>
            <person name="Schaer T.M."/>
            <person name="Refardt D."/>
            <person name="Pombert J.-F."/>
            <person name="Ebert D."/>
        </authorList>
    </citation>
    <scope>NUCLEOTIDE SEQUENCE [LARGE SCALE GENOMIC DNA]</scope>
    <source>
        <strain evidence="6 7">UGP3</strain>
        <tissue evidence="6">Spores</tissue>
    </source>
</reference>
<evidence type="ECO:0000256" key="2">
    <source>
        <dbReference type="ARBA" id="ARBA00022737"/>
    </source>
</evidence>
<dbReference type="EMBL" id="JMKJ01000081">
    <property type="protein sequence ID" value="KGG52429.1"/>
    <property type="molecule type" value="Genomic_DNA"/>
</dbReference>
<evidence type="ECO:0000313" key="7">
    <source>
        <dbReference type="Proteomes" id="UP000029725"/>
    </source>
</evidence>
<feature type="region of interest" description="Disordered" evidence="4">
    <location>
        <begin position="120"/>
        <end position="156"/>
    </location>
</feature>
<dbReference type="GO" id="GO:0000244">
    <property type="term" value="P:spliceosomal tri-snRNP complex assembly"/>
    <property type="evidence" value="ECO:0007669"/>
    <property type="project" value="TreeGrafter"/>
</dbReference>
<dbReference type="SMART" id="SM00386">
    <property type="entry name" value="HAT"/>
    <property type="match status" value="9"/>
</dbReference>
<keyword evidence="7" id="KW-1185">Reference proteome</keyword>
<dbReference type="OrthoDB" id="440128at2759"/>
<evidence type="ECO:0000256" key="3">
    <source>
        <dbReference type="ARBA" id="ARBA00023242"/>
    </source>
</evidence>
<dbReference type="InterPro" id="IPR045075">
    <property type="entry name" value="Syf1-like"/>
</dbReference>
<dbReference type="VEuPathDB" id="MicrosporidiaDB:DI09_173p30"/>
<feature type="domain" description="PRP1 splicing factor N-terminal" evidence="5">
    <location>
        <begin position="9"/>
        <end position="123"/>
    </location>
</feature>
<comment type="subcellular location">
    <subcellularLocation>
        <location evidence="1">Nucleus</location>
    </subcellularLocation>
</comment>
<keyword evidence="2" id="KW-0677">Repeat</keyword>
<evidence type="ECO:0000256" key="1">
    <source>
        <dbReference type="ARBA" id="ARBA00004123"/>
    </source>
</evidence>
<sequence length="982" mass="107832">MVSFITFRASGFVTRSDIGPAIAPVQDPLEQALSGGMADHESIDAGLLATAQTSMYDADDAEADRIYAAVDTRMQERHAKKRKNMDTRSSSRSIRDEFEDLKRSISTISAQQWADIPEVGDLTAAGRTQRRPKLSTDDESLSISTASSSSSSSRALGMERYTPAPDFLLERAISSSSSGDLEVDGSLTSPNFSMIGAVRERQLGLTIDTIANGSMSKSGQETEAYMTGLMSMHQRSTTEVRDLARAKQLLQSLVEIHPSSVSGWLSLIRLKEGAGELEGARVEAKRALAASFRSEELWAEAARLAPTAEARLDVLGEGLKAIPHSSRLWLRISEAAAQIAATPLDAKNVRLRRLKEALQLIPDSLELWRATIEASRALDSVSAGAEFISSETLRLLEGATEALPTIPEFWIGLAELQDTQDAARIVLNKARAASPLSHEIWIASACIEEVKYGNVAIVSTLLGRMLSSLHGRGHVLSLERWLQTAIECELSGASVTAMAVIELTWGPEKGVEEEILEQVERVSSQGHVATGRALLETLLCCPERQEDENIWLAAVRWEKRYFPNSKSNIITSFPPENLENPGLISEDKVHDAKITNFSSNSMLMRAIIAVPSSERFWLMAAKDMWKTGAIDNARSLLRRGATFCVESEELWIAAAKIERWEGEIETAREILRKGREALPTSSRLCIKSAQLERATGDLSRASLLLVEATESKTIEREPRLWLMLAETLELEAETFKIEREKLLLKARRVMIEGVRLFPSSAALWIASGAFEERQGASLKARAIYEHGRIALPRSDILWAASIRLEESLGNKTLAKALLAKSLQATPTSGLLWSEAIRLEPPAARKARAADALRRCPEDALVALALARVFWEENLASEKTQTWIERAVALNPMLGDAHAYAALYERNLISLSAPSDSNTMENSTPGAALQRCCEAEPKYGELWISISKSPRINGGLKPLSTLQILELAIEKLNRQLNLPALTS</sequence>
<dbReference type="SUPFAM" id="SSF48452">
    <property type="entry name" value="TPR-like"/>
    <property type="match status" value="1"/>
</dbReference>
<dbReference type="PANTHER" id="PTHR11246:SF1">
    <property type="entry name" value="PRE-MRNA-PROCESSING FACTOR 6"/>
    <property type="match status" value="1"/>
</dbReference>
<evidence type="ECO:0000256" key="4">
    <source>
        <dbReference type="SAM" id="MobiDB-lite"/>
    </source>
</evidence>
<dbReference type="InterPro" id="IPR010491">
    <property type="entry name" value="PRP1_N"/>
</dbReference>
<dbReference type="HOGENOM" id="CLU_007010_0_0_1"/>